<reference evidence="1" key="1">
    <citation type="submission" date="2020-03" db="EMBL/GenBank/DDBJ databases">
        <title>Castanea mollissima Vanexum genome sequencing.</title>
        <authorList>
            <person name="Staton M."/>
        </authorList>
    </citation>
    <scope>NUCLEOTIDE SEQUENCE</scope>
    <source>
        <tissue evidence="1">Leaf</tissue>
    </source>
</reference>
<keyword evidence="2" id="KW-1185">Reference proteome</keyword>
<dbReference type="EMBL" id="JRKL02005821">
    <property type="protein sequence ID" value="KAF3949862.1"/>
    <property type="molecule type" value="Genomic_DNA"/>
</dbReference>
<sequence length="79" mass="8303">MVCYMDKKAFSRTSGYPWLGKALNKAEDSLFLSSVAMDGRDGKAIVQTSLLGTEIIVSNNTGCVCGMERGGGLPGKVLG</sequence>
<dbReference type="AlphaFoldDB" id="A0A8J4QIE3"/>
<organism evidence="1 2">
    <name type="scientific">Castanea mollissima</name>
    <name type="common">Chinese chestnut</name>
    <dbReference type="NCBI Taxonomy" id="60419"/>
    <lineage>
        <taxon>Eukaryota</taxon>
        <taxon>Viridiplantae</taxon>
        <taxon>Streptophyta</taxon>
        <taxon>Embryophyta</taxon>
        <taxon>Tracheophyta</taxon>
        <taxon>Spermatophyta</taxon>
        <taxon>Magnoliopsida</taxon>
        <taxon>eudicotyledons</taxon>
        <taxon>Gunneridae</taxon>
        <taxon>Pentapetalae</taxon>
        <taxon>rosids</taxon>
        <taxon>fabids</taxon>
        <taxon>Fagales</taxon>
        <taxon>Fagaceae</taxon>
        <taxon>Castanea</taxon>
    </lineage>
</organism>
<proteinExistence type="predicted"/>
<dbReference type="Proteomes" id="UP000737018">
    <property type="component" value="Unassembled WGS sequence"/>
</dbReference>
<comment type="caution">
    <text evidence="1">The sequence shown here is derived from an EMBL/GenBank/DDBJ whole genome shotgun (WGS) entry which is preliminary data.</text>
</comment>
<evidence type="ECO:0000313" key="1">
    <source>
        <dbReference type="EMBL" id="KAF3949862.1"/>
    </source>
</evidence>
<evidence type="ECO:0000313" key="2">
    <source>
        <dbReference type="Proteomes" id="UP000737018"/>
    </source>
</evidence>
<accession>A0A8J4QIE3</accession>
<gene>
    <name evidence="1" type="ORF">CMV_024315</name>
</gene>
<protein>
    <submittedName>
        <fullName evidence="1">Uncharacterized protein</fullName>
    </submittedName>
</protein>
<name>A0A8J4QIE3_9ROSI</name>